<evidence type="ECO:0000313" key="1">
    <source>
        <dbReference type="EnsemblMetazoa" id="OVOC5485.1"/>
    </source>
</evidence>
<reference evidence="2" key="1">
    <citation type="submission" date="2013-10" db="EMBL/GenBank/DDBJ databases">
        <title>Genome sequencing of Onchocerca volvulus.</title>
        <authorList>
            <person name="Cotton J."/>
            <person name="Tsai J."/>
            <person name="Stanley E."/>
            <person name="Tracey A."/>
            <person name="Holroyd N."/>
            <person name="Lustigman S."/>
            <person name="Berriman M."/>
        </authorList>
    </citation>
    <scope>NUCLEOTIDE SEQUENCE</scope>
</reference>
<dbReference type="AlphaFoldDB" id="A0A8R1XV90"/>
<accession>A0A8R1XV90</accession>
<dbReference type="EnsemblMetazoa" id="OVOC5485.1">
    <property type="protein sequence ID" value="OVOC5485.1"/>
    <property type="gene ID" value="WBGene00242294"/>
</dbReference>
<reference evidence="1" key="2">
    <citation type="submission" date="2022-06" db="UniProtKB">
        <authorList>
            <consortium name="EnsemblMetazoa"/>
        </authorList>
    </citation>
    <scope>IDENTIFICATION</scope>
</reference>
<sequence>MNVSGRLRRVPPLWTSDDDAQGGSTFKGMMNGEERSYGWVRPTSRHLSHEFERRYGVRNSRSFVSKYSYRARFKVNFVNPWHNVFLVFLKLLEDFHHYNVFCFLLVSHLDEMLKINIY</sequence>
<name>A0A8R1XV90_ONCVO</name>
<evidence type="ECO:0000313" key="2">
    <source>
        <dbReference type="Proteomes" id="UP000024404"/>
    </source>
</evidence>
<dbReference type="Proteomes" id="UP000024404">
    <property type="component" value="Unassembled WGS sequence"/>
</dbReference>
<protein>
    <submittedName>
        <fullName evidence="1">Uncharacterized protein</fullName>
    </submittedName>
</protein>
<proteinExistence type="predicted"/>
<dbReference type="EMBL" id="CMVM020000161">
    <property type="status" value="NOT_ANNOTATED_CDS"/>
    <property type="molecule type" value="Genomic_DNA"/>
</dbReference>
<organism evidence="1 2">
    <name type="scientific">Onchocerca volvulus</name>
    <dbReference type="NCBI Taxonomy" id="6282"/>
    <lineage>
        <taxon>Eukaryota</taxon>
        <taxon>Metazoa</taxon>
        <taxon>Ecdysozoa</taxon>
        <taxon>Nematoda</taxon>
        <taxon>Chromadorea</taxon>
        <taxon>Rhabditida</taxon>
        <taxon>Spirurina</taxon>
        <taxon>Spiruromorpha</taxon>
        <taxon>Filarioidea</taxon>
        <taxon>Onchocercidae</taxon>
        <taxon>Onchocerca</taxon>
    </lineage>
</organism>
<keyword evidence="2" id="KW-1185">Reference proteome</keyword>